<evidence type="ECO:0000256" key="9">
    <source>
        <dbReference type="ARBA" id="ARBA00022989"/>
    </source>
</evidence>
<proteinExistence type="inferred from homology"/>
<evidence type="ECO:0000256" key="2">
    <source>
        <dbReference type="ARBA" id="ARBA00009819"/>
    </source>
</evidence>
<dbReference type="GO" id="GO:0016682">
    <property type="term" value="F:oxidoreductase activity, acting on diphenols and related substances as donors, oxygen as acceptor"/>
    <property type="evidence" value="ECO:0007669"/>
    <property type="project" value="TreeGrafter"/>
</dbReference>
<comment type="similarity">
    <text evidence="2 12">Belongs to the cytochrome ubiquinol oxidase subunit 1 family.</text>
</comment>
<dbReference type="GO" id="GO:0070069">
    <property type="term" value="C:cytochrome complex"/>
    <property type="evidence" value="ECO:0007669"/>
    <property type="project" value="UniProtKB-UniRule"/>
</dbReference>
<dbReference type="GO" id="GO:0046872">
    <property type="term" value="F:metal ion binding"/>
    <property type="evidence" value="ECO:0007669"/>
    <property type="project" value="UniProtKB-UniRule"/>
</dbReference>
<protein>
    <submittedName>
        <fullName evidence="14">Cytochrome ubiquinol oxidase subunit I</fullName>
    </submittedName>
</protein>
<comment type="subcellular location">
    <subcellularLocation>
        <location evidence="12">Cell inner membrane</location>
    </subcellularLocation>
    <subcellularLocation>
        <location evidence="1">Cell membrane</location>
        <topology evidence="1">Multi-pass membrane protein</topology>
    </subcellularLocation>
</comment>
<feature type="transmembrane region" description="Helical" evidence="12">
    <location>
        <begin position="358"/>
        <end position="379"/>
    </location>
</feature>
<dbReference type="Proteomes" id="UP001210770">
    <property type="component" value="Chromosome"/>
</dbReference>
<evidence type="ECO:0000256" key="12">
    <source>
        <dbReference type="PIRNR" id="PIRNR006446"/>
    </source>
</evidence>
<evidence type="ECO:0000256" key="6">
    <source>
        <dbReference type="ARBA" id="ARBA00022692"/>
    </source>
</evidence>
<feature type="transmembrane region" description="Helical" evidence="12">
    <location>
        <begin position="23"/>
        <end position="45"/>
    </location>
</feature>
<dbReference type="InterPro" id="IPR002585">
    <property type="entry name" value="Cyt-d_ubiquinol_oxidase_su_1"/>
</dbReference>
<feature type="transmembrane region" description="Helical" evidence="12">
    <location>
        <begin position="322"/>
        <end position="346"/>
    </location>
</feature>
<keyword evidence="5 12" id="KW-0349">Heme</keyword>
<dbReference type="PIRSF" id="PIRSF006446">
    <property type="entry name" value="Cyt_quinol_oxidase_1"/>
    <property type="match status" value="1"/>
</dbReference>
<evidence type="ECO:0000256" key="10">
    <source>
        <dbReference type="ARBA" id="ARBA00023004"/>
    </source>
</evidence>
<keyword evidence="11 12" id="KW-0472">Membrane</keyword>
<evidence type="ECO:0000256" key="8">
    <source>
        <dbReference type="ARBA" id="ARBA00022982"/>
    </source>
</evidence>
<keyword evidence="4 12" id="KW-1003">Cell membrane</keyword>
<evidence type="ECO:0000313" key="14">
    <source>
        <dbReference type="EMBL" id="WCE69870.1"/>
    </source>
</evidence>
<dbReference type="GO" id="GO:0005886">
    <property type="term" value="C:plasma membrane"/>
    <property type="evidence" value="ECO:0007669"/>
    <property type="project" value="UniProtKB-SubCell"/>
</dbReference>
<dbReference type="AlphaFoldDB" id="A0AAX3LMS8"/>
<feature type="transmembrane region" description="Helical" evidence="12">
    <location>
        <begin position="186"/>
        <end position="210"/>
    </location>
</feature>
<feature type="region of interest" description="Disordered" evidence="13">
    <location>
        <begin position="448"/>
        <end position="473"/>
    </location>
</feature>
<evidence type="ECO:0000313" key="15">
    <source>
        <dbReference type="Proteomes" id="UP001210770"/>
    </source>
</evidence>
<keyword evidence="10 12" id="KW-0408">Iron</keyword>
<dbReference type="GO" id="GO:0009055">
    <property type="term" value="F:electron transfer activity"/>
    <property type="evidence" value="ECO:0007669"/>
    <property type="project" value="UniProtKB-UniRule"/>
</dbReference>
<dbReference type="GO" id="GO:0020037">
    <property type="term" value="F:heme binding"/>
    <property type="evidence" value="ECO:0007669"/>
    <property type="project" value="TreeGrafter"/>
</dbReference>
<evidence type="ECO:0000256" key="5">
    <source>
        <dbReference type="ARBA" id="ARBA00022617"/>
    </source>
</evidence>
<evidence type="ECO:0000256" key="13">
    <source>
        <dbReference type="SAM" id="MobiDB-lite"/>
    </source>
</evidence>
<feature type="transmembrane region" description="Helical" evidence="12">
    <location>
        <begin position="407"/>
        <end position="431"/>
    </location>
</feature>
<dbReference type="EMBL" id="CP116423">
    <property type="protein sequence ID" value="WCE69870.1"/>
    <property type="molecule type" value="Genomic_DNA"/>
</dbReference>
<organism evidence="14 15">
    <name type="scientific">Sulfitobacter faviae</name>
    <dbReference type="NCBI Taxonomy" id="1775881"/>
    <lineage>
        <taxon>Bacteria</taxon>
        <taxon>Pseudomonadati</taxon>
        <taxon>Pseudomonadota</taxon>
        <taxon>Alphaproteobacteria</taxon>
        <taxon>Rhodobacterales</taxon>
        <taxon>Roseobacteraceae</taxon>
        <taxon>Sulfitobacter</taxon>
    </lineage>
</organism>
<name>A0AAX3LMS8_9RHOB</name>
<gene>
    <name evidence="14" type="ORF">PL336_13850</name>
</gene>
<accession>A0AAX3LMS8</accession>
<feature type="transmembrane region" description="Helical" evidence="12">
    <location>
        <begin position="98"/>
        <end position="120"/>
    </location>
</feature>
<evidence type="ECO:0000256" key="7">
    <source>
        <dbReference type="ARBA" id="ARBA00022723"/>
    </source>
</evidence>
<feature type="transmembrane region" description="Helical" evidence="12">
    <location>
        <begin position="127"/>
        <end position="148"/>
    </location>
</feature>
<dbReference type="PANTHER" id="PTHR30365:SF14">
    <property type="entry name" value="CYTOCHROME BD MENAQUINOL OXIDASE SUBUNIT I-RELATED"/>
    <property type="match status" value="1"/>
</dbReference>
<evidence type="ECO:0000256" key="11">
    <source>
        <dbReference type="ARBA" id="ARBA00023136"/>
    </source>
</evidence>
<dbReference type="RefSeq" id="WP_271688235.1">
    <property type="nucleotide sequence ID" value="NZ_CP116419.1"/>
</dbReference>
<dbReference type="GO" id="GO:0019646">
    <property type="term" value="P:aerobic electron transport chain"/>
    <property type="evidence" value="ECO:0007669"/>
    <property type="project" value="InterPro"/>
</dbReference>
<keyword evidence="3 12" id="KW-0813">Transport</keyword>
<dbReference type="Pfam" id="PF01654">
    <property type="entry name" value="Cyt_bd_oxida_I"/>
    <property type="match status" value="1"/>
</dbReference>
<sequence>MLDGYTAEILARVQFAFTVSFHIIFPAFSIGLASFLAVLNALWLWKREETYLKLFNYWKKIFAVAFGMGVVSGIVMSYQIGTNWSVFSDKAGPVVGPLMAYEVLSAFFLEAGFLGIMLFGRKRVGDGLHMFATALVALGTLASATWILSVNSWMQTPAGFAINDVGQFVPEDWWAIVFNPSFPYRLLHMVLAAYLTTALVVGGVGGLHLLRDRADAAARRMFSMAMWMLLLVTPLQILAGDMHGLNTLEHQPAKVMAMEGHYDSHPEGAPLILFGIPNPEEKRIDYAVEIPKLSSLILKHDLNAPLDGLDTIPDADEPPVAIVFWSFRIMIALGFAMLGLGLWAAFARLRGRLYDAPMLHRLALLMGPTGFVAVLAGWITTEVGRQPFTVYGLLRTSESLAPIEAPAVATSLIAFIVVYFFVFGAGTWYILAMMRKPVVGHVLEDERDDVQGDDAQDGAAQNDPARGEGPILAVGEEAAVRDKTAHNKGEES</sequence>
<evidence type="ECO:0000256" key="4">
    <source>
        <dbReference type="ARBA" id="ARBA00022475"/>
    </source>
</evidence>
<evidence type="ECO:0000256" key="1">
    <source>
        <dbReference type="ARBA" id="ARBA00004651"/>
    </source>
</evidence>
<keyword evidence="7 12" id="KW-0479">Metal-binding</keyword>
<reference evidence="14" key="1">
    <citation type="submission" date="2023-01" db="EMBL/GenBank/DDBJ databases">
        <title>Comparative genomic analysis of cold water coral derived Sulfitobacter faviae: insights into their metabolism and habitat adaptation.</title>
        <authorList>
            <person name="Guo Y."/>
            <person name="Lin S."/>
            <person name="Huang Z."/>
            <person name="Tang K."/>
            <person name="Wang X."/>
        </authorList>
    </citation>
    <scope>NUCLEOTIDE SEQUENCE</scope>
    <source>
        <strain evidence="14">SCSIO W_1865</strain>
    </source>
</reference>
<evidence type="ECO:0000256" key="3">
    <source>
        <dbReference type="ARBA" id="ARBA00022448"/>
    </source>
</evidence>
<keyword evidence="9 12" id="KW-1133">Transmembrane helix</keyword>
<dbReference type="PANTHER" id="PTHR30365">
    <property type="entry name" value="CYTOCHROME D UBIQUINOL OXIDASE"/>
    <property type="match status" value="1"/>
</dbReference>
<feature type="transmembrane region" description="Helical" evidence="12">
    <location>
        <begin position="57"/>
        <end position="78"/>
    </location>
</feature>
<keyword evidence="6 12" id="KW-0812">Transmembrane</keyword>
<feature type="transmembrane region" description="Helical" evidence="12">
    <location>
        <begin position="222"/>
        <end position="239"/>
    </location>
</feature>
<keyword evidence="8 12" id="KW-0249">Electron transport</keyword>